<evidence type="ECO:0000313" key="2">
    <source>
        <dbReference type="Proteomes" id="UP000481153"/>
    </source>
</evidence>
<protein>
    <submittedName>
        <fullName evidence="1">Uncharacterized protein</fullName>
    </submittedName>
</protein>
<sequence>MDVHMCSSGQVVVTSDATVEGSDRSVRQQNMIAMASELAKRKSLTLTDVMEIVKRRAAVYINVSTDRLIAPLMDTIAAACAFEEEPWTAAMFYIASGNHYQLSAVMATERRMQRSKAYTLL</sequence>
<gene>
    <name evidence="1" type="ORF">Ae201684_001762</name>
</gene>
<dbReference type="AlphaFoldDB" id="A0A6G0XT64"/>
<comment type="caution">
    <text evidence="1">The sequence shown here is derived from an EMBL/GenBank/DDBJ whole genome shotgun (WGS) entry which is preliminary data.</text>
</comment>
<dbReference type="Proteomes" id="UP000481153">
    <property type="component" value="Unassembled WGS sequence"/>
</dbReference>
<dbReference type="InterPro" id="IPR017946">
    <property type="entry name" value="PLC-like_Pdiesterase_TIM-brl"/>
</dbReference>
<accession>A0A6G0XT64</accession>
<name>A0A6G0XT64_9STRA</name>
<evidence type="ECO:0000313" key="1">
    <source>
        <dbReference type="EMBL" id="KAF0743621.1"/>
    </source>
</evidence>
<dbReference type="GO" id="GO:0006629">
    <property type="term" value="P:lipid metabolic process"/>
    <property type="evidence" value="ECO:0007669"/>
    <property type="project" value="InterPro"/>
</dbReference>
<organism evidence="1 2">
    <name type="scientific">Aphanomyces euteiches</name>
    <dbReference type="NCBI Taxonomy" id="100861"/>
    <lineage>
        <taxon>Eukaryota</taxon>
        <taxon>Sar</taxon>
        <taxon>Stramenopiles</taxon>
        <taxon>Oomycota</taxon>
        <taxon>Saprolegniomycetes</taxon>
        <taxon>Saprolegniales</taxon>
        <taxon>Verrucalvaceae</taxon>
        <taxon>Aphanomyces</taxon>
    </lineage>
</organism>
<dbReference type="EMBL" id="VJMJ01000013">
    <property type="protein sequence ID" value="KAF0743621.1"/>
    <property type="molecule type" value="Genomic_DNA"/>
</dbReference>
<dbReference type="GO" id="GO:0008081">
    <property type="term" value="F:phosphoric diester hydrolase activity"/>
    <property type="evidence" value="ECO:0007669"/>
    <property type="project" value="InterPro"/>
</dbReference>
<proteinExistence type="predicted"/>
<dbReference type="Gene3D" id="3.20.20.190">
    <property type="entry name" value="Phosphatidylinositol (PI) phosphodiesterase"/>
    <property type="match status" value="1"/>
</dbReference>
<keyword evidence="2" id="KW-1185">Reference proteome</keyword>
<dbReference type="VEuPathDB" id="FungiDB:AeMF1_005340"/>
<reference evidence="1 2" key="1">
    <citation type="submission" date="2019-07" db="EMBL/GenBank/DDBJ databases">
        <title>Genomics analysis of Aphanomyces spp. identifies a new class of oomycete effector associated with host adaptation.</title>
        <authorList>
            <person name="Gaulin E."/>
        </authorList>
    </citation>
    <scope>NUCLEOTIDE SEQUENCE [LARGE SCALE GENOMIC DNA]</scope>
    <source>
        <strain evidence="1 2">ATCC 201684</strain>
    </source>
</reference>
<dbReference type="SUPFAM" id="SSF51695">
    <property type="entry name" value="PLC-like phosphodiesterases"/>
    <property type="match status" value="1"/>
</dbReference>